<dbReference type="InterPro" id="IPR039417">
    <property type="entry name" value="Peptidase_C1A_papain-like"/>
</dbReference>
<dbReference type="GO" id="GO:0004197">
    <property type="term" value="F:cysteine-type endopeptidase activity"/>
    <property type="evidence" value="ECO:0000318"/>
    <property type="project" value="GO_Central"/>
</dbReference>
<dbReference type="InterPro" id="IPR000668">
    <property type="entry name" value="Peptidase_C1A_C"/>
</dbReference>
<dbReference type="GO" id="GO:0008656">
    <property type="term" value="F:cysteine-type endopeptidase activator activity involved in apoptotic process"/>
    <property type="evidence" value="ECO:0000318"/>
    <property type="project" value="GO_Central"/>
</dbReference>
<dbReference type="GO" id="GO:0051603">
    <property type="term" value="P:proteolysis involved in protein catabolic process"/>
    <property type="evidence" value="ECO:0000318"/>
    <property type="project" value="GO_Central"/>
</dbReference>
<dbReference type="PROSITE" id="PS00639">
    <property type="entry name" value="THIOL_PROTEASE_HIS"/>
    <property type="match status" value="1"/>
</dbReference>
<evidence type="ECO:0000256" key="6">
    <source>
        <dbReference type="ARBA" id="ARBA00023157"/>
    </source>
</evidence>
<dbReference type="GO" id="GO:0006955">
    <property type="term" value="P:immune response"/>
    <property type="evidence" value="ECO:0000318"/>
    <property type="project" value="GO_Central"/>
</dbReference>
<evidence type="ECO:0000313" key="10">
    <source>
        <dbReference type="Proteomes" id="UP000001593"/>
    </source>
</evidence>
<feature type="domain" description="Peptidase C1A papain C-terminal" evidence="7">
    <location>
        <begin position="177"/>
        <end position="392"/>
    </location>
</feature>
<dbReference type="GO" id="GO:0005615">
    <property type="term" value="C:extracellular space"/>
    <property type="evidence" value="ECO:0000318"/>
    <property type="project" value="GO_Central"/>
</dbReference>
<dbReference type="SUPFAM" id="SSF54001">
    <property type="entry name" value="Cysteine proteinases"/>
    <property type="match status" value="1"/>
</dbReference>
<keyword evidence="5" id="KW-0865">Zymogen</keyword>
<proteinExistence type="inferred from homology"/>
<comment type="similarity">
    <text evidence="1">Belongs to the peptidase C1 family.</text>
</comment>
<dbReference type="InterPro" id="IPR038765">
    <property type="entry name" value="Papain-like_cys_pep_sf"/>
</dbReference>
<evidence type="ECO:0000256" key="2">
    <source>
        <dbReference type="ARBA" id="ARBA00022670"/>
    </source>
</evidence>
<keyword evidence="4" id="KW-0788">Thiol protease</keyword>
<evidence type="ECO:0000256" key="5">
    <source>
        <dbReference type="ARBA" id="ARBA00023145"/>
    </source>
</evidence>
<evidence type="ECO:0000313" key="9">
    <source>
        <dbReference type="EMBL" id="EDO31348.1"/>
    </source>
</evidence>
<keyword evidence="10" id="KW-1185">Reference proteome</keyword>
<dbReference type="AlphaFoldDB" id="A7SY62"/>
<protein>
    <submittedName>
        <fullName evidence="9">Uncharacterized protein</fullName>
    </submittedName>
</protein>
<dbReference type="OMA" id="MEDAFEY"/>
<dbReference type="Pfam" id="PF08246">
    <property type="entry name" value="Inhibitor_I29"/>
    <property type="match status" value="1"/>
</dbReference>
<dbReference type="InterPro" id="IPR025661">
    <property type="entry name" value="Pept_asp_AS"/>
</dbReference>
<dbReference type="PRINTS" id="PR00705">
    <property type="entry name" value="PAPAIN"/>
</dbReference>
<dbReference type="Pfam" id="PF00112">
    <property type="entry name" value="Peptidase_C1"/>
    <property type="match status" value="1"/>
</dbReference>
<dbReference type="InterPro" id="IPR013201">
    <property type="entry name" value="Prot_inhib_I29"/>
</dbReference>
<dbReference type="InterPro" id="IPR025660">
    <property type="entry name" value="Pept_his_AS"/>
</dbReference>
<dbReference type="SMART" id="SM00848">
    <property type="entry name" value="Inhibitor_I29"/>
    <property type="match status" value="1"/>
</dbReference>
<dbReference type="EMBL" id="DS469911">
    <property type="protein sequence ID" value="EDO31348.1"/>
    <property type="molecule type" value="Genomic_DNA"/>
</dbReference>
<dbReference type="PhylomeDB" id="A7SY62"/>
<organism evidence="9 10">
    <name type="scientific">Nematostella vectensis</name>
    <name type="common">Starlet sea anemone</name>
    <dbReference type="NCBI Taxonomy" id="45351"/>
    <lineage>
        <taxon>Eukaryota</taxon>
        <taxon>Metazoa</taxon>
        <taxon>Cnidaria</taxon>
        <taxon>Anthozoa</taxon>
        <taxon>Hexacorallia</taxon>
        <taxon>Actiniaria</taxon>
        <taxon>Edwardsiidae</taxon>
        <taxon>Nematostella</taxon>
    </lineage>
</organism>
<dbReference type="FunFam" id="3.90.70.10:FF:000185">
    <property type="entry name" value="Predicted protein"/>
    <property type="match status" value="1"/>
</dbReference>
<dbReference type="SMART" id="SM00645">
    <property type="entry name" value="Pept_C1"/>
    <property type="match status" value="1"/>
</dbReference>
<sequence>MHKDNKYVFYATKTDPPLPMRLEMDGYDTVLVSYYDSYVIDYHTFNKWTYDKGIFDIPHRNEGAAMSINPMAEFTSLGHSRDLVDDDFDEFRQQHDKVYEDDSEHRRRKHIFRHNVRYIRSMNRRSLPYKLEPNHFADLTDDEFKSYKGALDDESKDVMNDHDDVIDDDRSKRMFEVPDQLDWRNYGAVNPAKGQGTCGSCWAFATAGAVEAAHFIQKGELLNLAEQQLLDCTWSTPGVYHGNNGCLGGWTWKAFSWVKKFGIATTKSYGHYRGQEGFCKTSNLTVGARITSYRRVKRFNPIALKKALSYHGPATISINANPKSLKFYSDGIMSDKHCSNKTDHAVLLIGYGSDNGVPYWLIKNSWSHKWGNNGFIKIKQGLCGIEKRPFVV</sequence>
<dbReference type="Proteomes" id="UP000001593">
    <property type="component" value="Unassembled WGS sequence"/>
</dbReference>
<dbReference type="GO" id="GO:0005764">
    <property type="term" value="C:lysosome"/>
    <property type="evidence" value="ECO:0000318"/>
    <property type="project" value="GO_Central"/>
</dbReference>
<dbReference type="GO" id="GO:2001235">
    <property type="term" value="P:positive regulation of apoptotic signaling pathway"/>
    <property type="evidence" value="ECO:0000318"/>
    <property type="project" value="GO_Central"/>
</dbReference>
<dbReference type="HOGENOM" id="CLU_012184_1_0_1"/>
<dbReference type="InParanoid" id="A7SY62"/>
<accession>A7SY62</accession>
<feature type="domain" description="Cathepsin propeptide inhibitor" evidence="8">
    <location>
        <begin position="88"/>
        <end position="144"/>
    </location>
</feature>
<evidence type="ECO:0000259" key="8">
    <source>
        <dbReference type="SMART" id="SM00848"/>
    </source>
</evidence>
<evidence type="ECO:0000256" key="4">
    <source>
        <dbReference type="ARBA" id="ARBA00022807"/>
    </source>
</evidence>
<feature type="non-terminal residue" evidence="9">
    <location>
        <position position="1"/>
    </location>
</feature>
<name>A7SY62_NEMVE</name>
<keyword evidence="6" id="KW-1015">Disulfide bond</keyword>
<gene>
    <name evidence="9" type="ORF">NEMVEDRAFT_v1g137579</name>
</gene>
<dbReference type="Gene3D" id="3.90.70.10">
    <property type="entry name" value="Cysteine proteinases"/>
    <property type="match status" value="1"/>
</dbReference>
<dbReference type="PROSITE" id="PS00139">
    <property type="entry name" value="THIOL_PROTEASE_CYS"/>
    <property type="match status" value="1"/>
</dbReference>
<dbReference type="PANTHER" id="PTHR12411">
    <property type="entry name" value="CYSTEINE PROTEASE FAMILY C1-RELATED"/>
    <property type="match status" value="1"/>
</dbReference>
<evidence type="ECO:0000256" key="3">
    <source>
        <dbReference type="ARBA" id="ARBA00022801"/>
    </source>
</evidence>
<keyword evidence="3" id="KW-0378">Hydrolase</keyword>
<keyword evidence="2" id="KW-0645">Protease</keyword>
<evidence type="ECO:0000259" key="7">
    <source>
        <dbReference type="SMART" id="SM00645"/>
    </source>
</evidence>
<dbReference type="PROSITE" id="PS00640">
    <property type="entry name" value="THIOL_PROTEASE_ASN"/>
    <property type="match status" value="1"/>
</dbReference>
<dbReference type="InterPro" id="IPR013128">
    <property type="entry name" value="Peptidase_C1A"/>
</dbReference>
<dbReference type="InterPro" id="IPR000169">
    <property type="entry name" value="Pept_cys_AS"/>
</dbReference>
<dbReference type="CDD" id="cd02248">
    <property type="entry name" value="Peptidase_C1A"/>
    <property type="match status" value="1"/>
</dbReference>
<reference evidence="9 10" key="1">
    <citation type="journal article" date="2007" name="Science">
        <title>Sea anemone genome reveals ancestral eumetazoan gene repertoire and genomic organization.</title>
        <authorList>
            <person name="Putnam N.H."/>
            <person name="Srivastava M."/>
            <person name="Hellsten U."/>
            <person name="Dirks B."/>
            <person name="Chapman J."/>
            <person name="Salamov A."/>
            <person name="Terry A."/>
            <person name="Shapiro H."/>
            <person name="Lindquist E."/>
            <person name="Kapitonov V.V."/>
            <person name="Jurka J."/>
            <person name="Genikhovich G."/>
            <person name="Grigoriev I.V."/>
            <person name="Lucas S.M."/>
            <person name="Steele R.E."/>
            <person name="Finnerty J.R."/>
            <person name="Technau U."/>
            <person name="Martindale M.Q."/>
            <person name="Rokhsar D.S."/>
        </authorList>
    </citation>
    <scope>NUCLEOTIDE SEQUENCE [LARGE SCALE GENOMIC DNA]</scope>
    <source>
        <strain evidence="10">CH2 X CH6</strain>
    </source>
</reference>
<dbReference type="eggNOG" id="KOG1543">
    <property type="taxonomic scope" value="Eukaryota"/>
</dbReference>
<evidence type="ECO:0000256" key="1">
    <source>
        <dbReference type="ARBA" id="ARBA00008455"/>
    </source>
</evidence>